<reference evidence="2" key="1">
    <citation type="journal article" date="2009" name="Genome Res.">
        <title>Comparative genomic analyses of the human fungal pathogens Coccidioides and their relatives.</title>
        <authorList>
            <person name="Sharpton T.J."/>
            <person name="Stajich J.E."/>
            <person name="Rounsley S.D."/>
            <person name="Gardner M.J."/>
            <person name="Wortman J.R."/>
            <person name="Jordar V.S."/>
            <person name="Maiti R."/>
            <person name="Kodira C.D."/>
            <person name="Neafsey D.E."/>
            <person name="Zeng Q."/>
            <person name="Hung C.-Y."/>
            <person name="McMahan C."/>
            <person name="Muszewska A."/>
            <person name="Grynberg M."/>
            <person name="Mandel M.A."/>
            <person name="Kellner E.M."/>
            <person name="Barker B.M."/>
            <person name="Galgiani J.N."/>
            <person name="Orbach M.J."/>
            <person name="Kirkland T.N."/>
            <person name="Cole G.T."/>
            <person name="Henn M.R."/>
            <person name="Birren B.W."/>
            <person name="Taylor J.W."/>
        </authorList>
    </citation>
    <scope>NUCLEOTIDE SEQUENCE [LARGE SCALE GENOMIC DNA]</scope>
    <source>
        <strain evidence="2">UAMH 1704</strain>
    </source>
</reference>
<sequence>MARGWDRPTGVTSAAPLRLPLFAHSQSRFDPLNPMGLRAFSGSCDSSLWMEVRFTVPNSISSLGTLEPPFQFRFLKDEWSSAGWLLLRPLDGDSSRKYIVSRSL</sequence>
<evidence type="ECO:0000313" key="1">
    <source>
        <dbReference type="EMBL" id="EEP75749.1"/>
    </source>
</evidence>
<dbReference type="EMBL" id="CH476615">
    <property type="protein sequence ID" value="EEP75749.1"/>
    <property type="molecule type" value="Genomic_DNA"/>
</dbReference>
<dbReference type="Proteomes" id="UP000002058">
    <property type="component" value="Unassembled WGS sequence"/>
</dbReference>
<dbReference type="AlphaFoldDB" id="C4JDX3"/>
<dbReference type="VEuPathDB" id="FungiDB:UREG_00596"/>
<gene>
    <name evidence="1" type="ORF">UREG_00596</name>
</gene>
<dbReference type="InParanoid" id="C4JDX3"/>
<evidence type="ECO:0000313" key="2">
    <source>
        <dbReference type="Proteomes" id="UP000002058"/>
    </source>
</evidence>
<dbReference type="KEGG" id="ure:UREG_00596"/>
<organism evidence="1 2">
    <name type="scientific">Uncinocarpus reesii (strain UAMH 1704)</name>
    <dbReference type="NCBI Taxonomy" id="336963"/>
    <lineage>
        <taxon>Eukaryota</taxon>
        <taxon>Fungi</taxon>
        <taxon>Dikarya</taxon>
        <taxon>Ascomycota</taxon>
        <taxon>Pezizomycotina</taxon>
        <taxon>Eurotiomycetes</taxon>
        <taxon>Eurotiomycetidae</taxon>
        <taxon>Onygenales</taxon>
        <taxon>Onygenaceae</taxon>
        <taxon>Uncinocarpus</taxon>
    </lineage>
</organism>
<protein>
    <submittedName>
        <fullName evidence="1">Uncharacterized protein</fullName>
    </submittedName>
</protein>
<dbReference type="GeneID" id="8439516"/>
<proteinExistence type="predicted"/>
<dbReference type="HOGENOM" id="CLU_2252054_0_0_1"/>
<dbReference type="RefSeq" id="XP_002541082.1">
    <property type="nucleotide sequence ID" value="XM_002541036.1"/>
</dbReference>
<keyword evidence="2" id="KW-1185">Reference proteome</keyword>
<name>C4JDX3_UNCRE</name>
<accession>C4JDX3</accession>